<organism evidence="1 2">
    <name type="scientific">Micromonospora nigra</name>
    <dbReference type="NCBI Taxonomy" id="145857"/>
    <lineage>
        <taxon>Bacteria</taxon>
        <taxon>Bacillati</taxon>
        <taxon>Actinomycetota</taxon>
        <taxon>Actinomycetes</taxon>
        <taxon>Micromonosporales</taxon>
        <taxon>Micromonosporaceae</taxon>
        <taxon>Micromonospora</taxon>
    </lineage>
</organism>
<dbReference type="Proteomes" id="UP000199699">
    <property type="component" value="Unassembled WGS sequence"/>
</dbReference>
<dbReference type="RefSeq" id="WP_139128951.1">
    <property type="nucleotide sequence ID" value="NZ_FMHT01000003.1"/>
</dbReference>
<keyword evidence="2" id="KW-1185">Reference proteome</keyword>
<sequence>MVSTAGVIRGLVGVYHADGGLRGELAYVVGKLRGTAECALCDITHGALGRKREWRELLPQLGVPVDLVHLNERTAEVCAASEGRTPCVLAMTGTGPVPLLGPADLAALDGSVARFAARLRAAADEAGLRWAATTTGASAPRVR</sequence>
<accession>A0A1C6SPD5</accession>
<proteinExistence type="predicted"/>
<gene>
    <name evidence="1" type="ORF">GA0070616_4242</name>
</gene>
<dbReference type="OrthoDB" id="4724472at2"/>
<protein>
    <submittedName>
        <fullName evidence="1">Uncharacterized protein</fullName>
    </submittedName>
</protein>
<name>A0A1C6SPD5_9ACTN</name>
<evidence type="ECO:0000313" key="1">
    <source>
        <dbReference type="EMBL" id="SCL31317.1"/>
    </source>
</evidence>
<evidence type="ECO:0000313" key="2">
    <source>
        <dbReference type="Proteomes" id="UP000199699"/>
    </source>
</evidence>
<dbReference type="EMBL" id="FMHT01000003">
    <property type="protein sequence ID" value="SCL31317.1"/>
    <property type="molecule type" value="Genomic_DNA"/>
</dbReference>
<reference evidence="1 2" key="1">
    <citation type="submission" date="2016-06" db="EMBL/GenBank/DDBJ databases">
        <authorList>
            <person name="Kjaerup R.B."/>
            <person name="Dalgaard T.S."/>
            <person name="Juul-Madsen H.R."/>
        </authorList>
    </citation>
    <scope>NUCLEOTIDE SEQUENCE [LARGE SCALE GENOMIC DNA]</scope>
    <source>
        <strain evidence="1 2">DSM 43818</strain>
    </source>
</reference>
<dbReference type="STRING" id="145857.GA0070616_4242"/>
<dbReference type="AlphaFoldDB" id="A0A1C6SPD5"/>